<dbReference type="GO" id="GO:0004803">
    <property type="term" value="F:transposase activity"/>
    <property type="evidence" value="ECO:0007669"/>
    <property type="project" value="InterPro"/>
</dbReference>
<dbReference type="PANTHER" id="PTHR47515:SF1">
    <property type="entry name" value="BLR2054 PROTEIN"/>
    <property type="match status" value="1"/>
</dbReference>
<dbReference type="Pfam" id="PF13683">
    <property type="entry name" value="rve_3"/>
    <property type="match status" value="1"/>
</dbReference>
<feature type="region of interest" description="Disordered" evidence="2">
    <location>
        <begin position="370"/>
        <end position="396"/>
    </location>
</feature>
<feature type="compositionally biased region" description="Basic and acidic residues" evidence="2">
    <location>
        <begin position="386"/>
        <end position="396"/>
    </location>
</feature>
<sequence length="396" mass="45430">MRRSRFTEEQIIGILKEHEAGIPVSDLCRKHGVSDASIYKWKARFGGMDVSEAKRLKALEDENAKLKRMLADAMLDNVALKDLFGKEVVTPAAERRAVAHLMDTHGMSERRACKATGFCRMTMRYKTTRGNDASLRERMKAIARERRRFGYRRLHVLLRREGFEVNHKRLFRLYREERLTVRRRGGRKRAIGTRAPMMIPLRPNERWSLDFVADQMTDGRRFRILAIVDDCTRECLALVADTSLSGVRVARELDRLLAERGKPKMIVSDNGSELTSNAILAWADGARVEWHYIAPGKPMQNGFIESFNGRLRDELLNETLFSSLAQARAALLRWKLDYNTTRPHSKLGWQTPIDFAATFHPRRDQTLRNMNSSASAHAAQPAREGQTNRRNELKAG</sequence>
<evidence type="ECO:0000313" key="4">
    <source>
        <dbReference type="EMBL" id="REJ57906.1"/>
    </source>
</evidence>
<dbReference type="InterPro" id="IPR048020">
    <property type="entry name" value="Transpos_IS3"/>
</dbReference>
<dbReference type="SUPFAM" id="SSF46689">
    <property type="entry name" value="Homeodomain-like"/>
    <property type="match status" value="1"/>
</dbReference>
<dbReference type="InterPro" id="IPR025948">
    <property type="entry name" value="HTH-like_dom"/>
</dbReference>
<dbReference type="Pfam" id="PF01527">
    <property type="entry name" value="HTH_Tnp_1"/>
    <property type="match status" value="1"/>
</dbReference>
<dbReference type="NCBIfam" id="NF033516">
    <property type="entry name" value="transpos_IS3"/>
    <property type="match status" value="1"/>
</dbReference>
<name>A0A3E0ME14_MICAE</name>
<dbReference type="InterPro" id="IPR002514">
    <property type="entry name" value="Transposase_8"/>
</dbReference>
<dbReference type="PANTHER" id="PTHR47515">
    <property type="entry name" value="LOW CALCIUM RESPONSE LOCUS PROTEIN T"/>
    <property type="match status" value="1"/>
</dbReference>
<dbReference type="InterPro" id="IPR012337">
    <property type="entry name" value="RNaseH-like_sf"/>
</dbReference>
<dbReference type="PROSITE" id="PS50994">
    <property type="entry name" value="INTEGRASE"/>
    <property type="match status" value="1"/>
</dbReference>
<dbReference type="AlphaFoldDB" id="A0A3E0ME14"/>
<organism evidence="4 5">
    <name type="scientific">Microcystis aeruginosa DA14</name>
    <dbReference type="NCBI Taxonomy" id="1987506"/>
    <lineage>
        <taxon>Bacteria</taxon>
        <taxon>Bacillati</taxon>
        <taxon>Cyanobacteriota</taxon>
        <taxon>Cyanophyceae</taxon>
        <taxon>Oscillatoriophycideae</taxon>
        <taxon>Chroococcales</taxon>
        <taxon>Microcystaceae</taxon>
        <taxon>Microcystis</taxon>
    </lineage>
</organism>
<comment type="caution">
    <text evidence="4">The sequence shown here is derived from an EMBL/GenBank/DDBJ whole genome shotgun (WGS) entry which is preliminary data.</text>
</comment>
<protein>
    <submittedName>
        <fullName evidence="4">IS3 family transposase</fullName>
    </submittedName>
</protein>
<dbReference type="GO" id="GO:0003677">
    <property type="term" value="F:DNA binding"/>
    <property type="evidence" value="ECO:0007669"/>
    <property type="project" value="InterPro"/>
</dbReference>
<dbReference type="Gene3D" id="3.30.420.10">
    <property type="entry name" value="Ribonuclease H-like superfamily/Ribonuclease H"/>
    <property type="match status" value="1"/>
</dbReference>
<gene>
    <name evidence="4" type="ORF">DWQ56_11220</name>
</gene>
<reference evidence="4 5" key="1">
    <citation type="submission" date="2017-08" db="EMBL/GenBank/DDBJ databases">
        <title>Functional genomic and metabolic studies of the symbiotic interactions of six Microcystis-dominated communities.</title>
        <authorList>
            <person name="Li Q."/>
            <person name="Lin F."/>
        </authorList>
    </citation>
    <scope>NUCLEOTIDE SEQUENCE [LARGE SCALE GENOMIC DNA]</scope>
    <source>
        <strain evidence="4">DA14</strain>
    </source>
</reference>
<dbReference type="InterPro" id="IPR036397">
    <property type="entry name" value="RNaseH_sf"/>
</dbReference>
<comment type="function">
    <text evidence="1">Involved in the transposition of the insertion sequence.</text>
</comment>
<accession>A0A3E0ME14</accession>
<proteinExistence type="predicted"/>
<dbReference type="Pfam" id="PF13276">
    <property type="entry name" value="HTH_21"/>
    <property type="match status" value="1"/>
</dbReference>
<evidence type="ECO:0000256" key="2">
    <source>
        <dbReference type="SAM" id="MobiDB-lite"/>
    </source>
</evidence>
<evidence type="ECO:0000256" key="1">
    <source>
        <dbReference type="ARBA" id="ARBA00002286"/>
    </source>
</evidence>
<dbReference type="InterPro" id="IPR001584">
    <property type="entry name" value="Integrase_cat-core"/>
</dbReference>
<dbReference type="Proteomes" id="UP000256301">
    <property type="component" value="Unassembled WGS sequence"/>
</dbReference>
<dbReference type="EMBL" id="QQWE01000003">
    <property type="protein sequence ID" value="REJ57906.1"/>
    <property type="molecule type" value="Genomic_DNA"/>
</dbReference>
<dbReference type="GO" id="GO:0006313">
    <property type="term" value="P:DNA transposition"/>
    <property type="evidence" value="ECO:0007669"/>
    <property type="project" value="InterPro"/>
</dbReference>
<feature type="domain" description="Integrase catalytic" evidence="3">
    <location>
        <begin position="199"/>
        <end position="360"/>
    </location>
</feature>
<evidence type="ECO:0000313" key="5">
    <source>
        <dbReference type="Proteomes" id="UP000256301"/>
    </source>
</evidence>
<evidence type="ECO:0000259" key="3">
    <source>
        <dbReference type="PROSITE" id="PS50994"/>
    </source>
</evidence>
<dbReference type="SUPFAM" id="SSF53098">
    <property type="entry name" value="Ribonuclease H-like"/>
    <property type="match status" value="1"/>
</dbReference>
<dbReference type="InterPro" id="IPR009057">
    <property type="entry name" value="Homeodomain-like_sf"/>
</dbReference>
<dbReference type="GO" id="GO:0015074">
    <property type="term" value="P:DNA integration"/>
    <property type="evidence" value="ECO:0007669"/>
    <property type="project" value="InterPro"/>
</dbReference>